<dbReference type="GO" id="GO:0016491">
    <property type="term" value="F:oxidoreductase activity"/>
    <property type="evidence" value="ECO:0007669"/>
    <property type="project" value="InterPro"/>
</dbReference>
<dbReference type="Gene3D" id="3.40.50.80">
    <property type="entry name" value="Nucleotide-binding domain of ferredoxin-NADP reductase (FNR) module"/>
    <property type="match status" value="1"/>
</dbReference>
<comment type="similarity">
    <text evidence="1">Belongs to the SIP oxidoreductase family.</text>
</comment>
<keyword evidence="4" id="KW-1185">Reference proteome</keyword>
<evidence type="ECO:0000313" key="3">
    <source>
        <dbReference type="EMBL" id="MBW8639424.1"/>
    </source>
</evidence>
<dbReference type="InterPro" id="IPR017927">
    <property type="entry name" value="FAD-bd_FR_type"/>
</dbReference>
<accession>A0AAE2ZM46</accession>
<dbReference type="SUPFAM" id="SSF63380">
    <property type="entry name" value="Riboflavin synthase domain-like"/>
    <property type="match status" value="1"/>
</dbReference>
<evidence type="ECO:0000313" key="4">
    <source>
        <dbReference type="Proteomes" id="UP001196509"/>
    </source>
</evidence>
<dbReference type="Pfam" id="PF08021">
    <property type="entry name" value="FAD_binding_9"/>
    <property type="match status" value="1"/>
</dbReference>
<dbReference type="InterPro" id="IPR007037">
    <property type="entry name" value="SIP_rossman_dom"/>
</dbReference>
<organism evidence="3 4">
    <name type="scientific">Flavimaribacter sediminis</name>
    <dbReference type="NCBI Taxonomy" id="2865987"/>
    <lineage>
        <taxon>Bacteria</taxon>
        <taxon>Pseudomonadati</taxon>
        <taxon>Pseudomonadota</taxon>
        <taxon>Alphaproteobacteria</taxon>
        <taxon>Hyphomicrobiales</taxon>
        <taxon>Rhizobiaceae</taxon>
        <taxon>Flavimaribacter</taxon>
    </lineage>
</organism>
<evidence type="ECO:0000256" key="1">
    <source>
        <dbReference type="ARBA" id="ARBA00035644"/>
    </source>
</evidence>
<dbReference type="PANTHER" id="PTHR30157:SF0">
    <property type="entry name" value="NADPH-DEPENDENT FERRIC-CHELATE REDUCTASE"/>
    <property type="match status" value="1"/>
</dbReference>
<dbReference type="EMBL" id="JAICBX010000004">
    <property type="protein sequence ID" value="MBW8639424.1"/>
    <property type="molecule type" value="Genomic_DNA"/>
</dbReference>
<dbReference type="PROSITE" id="PS51384">
    <property type="entry name" value="FAD_FR"/>
    <property type="match status" value="1"/>
</dbReference>
<feature type="domain" description="FAD-binding FR-type" evidence="2">
    <location>
        <begin position="11"/>
        <end position="131"/>
    </location>
</feature>
<evidence type="ECO:0000259" key="2">
    <source>
        <dbReference type="PROSITE" id="PS51384"/>
    </source>
</evidence>
<dbReference type="Proteomes" id="UP001196509">
    <property type="component" value="Unassembled WGS sequence"/>
</dbReference>
<dbReference type="RefSeq" id="WP_220230156.1">
    <property type="nucleotide sequence ID" value="NZ_JAICBX010000004.1"/>
</dbReference>
<dbReference type="InterPro" id="IPR039261">
    <property type="entry name" value="FNR_nucleotide-bd"/>
</dbReference>
<name>A0AAE2ZM46_9HYPH</name>
<dbReference type="PANTHER" id="PTHR30157">
    <property type="entry name" value="FERRIC REDUCTASE, NADPH-DEPENDENT"/>
    <property type="match status" value="1"/>
</dbReference>
<dbReference type="CDD" id="cd06193">
    <property type="entry name" value="siderophore_interacting"/>
    <property type="match status" value="1"/>
</dbReference>
<dbReference type="InterPro" id="IPR013113">
    <property type="entry name" value="SIP_FAD-bd"/>
</dbReference>
<dbReference type="Gene3D" id="2.40.30.10">
    <property type="entry name" value="Translation factors"/>
    <property type="match status" value="1"/>
</dbReference>
<dbReference type="InterPro" id="IPR017938">
    <property type="entry name" value="Riboflavin_synthase-like_b-brl"/>
</dbReference>
<protein>
    <submittedName>
        <fullName evidence="3">Siderophore-interacting protein</fullName>
    </submittedName>
</protein>
<sequence>MNTPDTARKGRRTRIGEVVRATRLTPNMQRVTLTGADLEDFPPGQESAHIKFILPDSGQSRADFQAMLDDGRSKELRRRTYTVRHHRPDVNELDVDFVVHEGGGPACDWALAAKPGAFIGIGGPGPKKAPNVVADWYAFGADMSAIPAAAACLEELPADAVGHAFFEILSEDDRQEVNAPAGIEIHWHVHSDVHAPNMKQLEFFRSLDWSKGKAGVFVAGEGNCILALRKYLREDLGLDKREMYLSSYWIIGLAEDEHQVAKRAFAA</sequence>
<dbReference type="InterPro" id="IPR039374">
    <property type="entry name" value="SIP_fam"/>
</dbReference>
<reference evidence="3" key="1">
    <citation type="submission" date="2021-08" db="EMBL/GenBank/DDBJ databases">
        <title>Hoeflea bacterium WL0058 sp. nov., isolated from the sediment.</title>
        <authorList>
            <person name="Wang L."/>
            <person name="Zhang D."/>
        </authorList>
    </citation>
    <scope>NUCLEOTIDE SEQUENCE</scope>
    <source>
        <strain evidence="3">WL0058</strain>
    </source>
</reference>
<gene>
    <name evidence="3" type="ORF">K1W69_19675</name>
</gene>
<dbReference type="AlphaFoldDB" id="A0AAE2ZM46"/>
<proteinExistence type="inferred from homology"/>
<dbReference type="Pfam" id="PF04954">
    <property type="entry name" value="SIP"/>
    <property type="match status" value="1"/>
</dbReference>
<comment type="caution">
    <text evidence="3">The sequence shown here is derived from an EMBL/GenBank/DDBJ whole genome shotgun (WGS) entry which is preliminary data.</text>
</comment>